<feature type="binding site" evidence="9">
    <location>
        <begin position="9"/>
        <end position="10"/>
    </location>
    <ligand>
        <name>ATP</name>
        <dbReference type="ChEBI" id="CHEBI:30616"/>
    </ligand>
</feature>
<dbReference type="OrthoDB" id="9806661at2"/>
<evidence type="ECO:0000256" key="3">
    <source>
        <dbReference type="ARBA" id="ARBA00022695"/>
    </source>
</evidence>
<dbReference type="EMBL" id="LT859958">
    <property type="protein sequence ID" value="SMX54640.1"/>
    <property type="molecule type" value="Genomic_DNA"/>
</dbReference>
<dbReference type="PANTHER" id="PTHR21342">
    <property type="entry name" value="PHOSPHOPANTETHEINE ADENYLYLTRANSFERASE"/>
    <property type="match status" value="1"/>
</dbReference>
<dbReference type="KEGG" id="abat:CFX1CAM_1575"/>
<feature type="site" description="Transition state stabilizer" evidence="9">
    <location>
        <position position="17"/>
    </location>
</feature>
<dbReference type="PANTHER" id="PTHR21342:SF1">
    <property type="entry name" value="PHOSPHOPANTETHEINE ADENYLYLTRANSFERASE"/>
    <property type="match status" value="1"/>
</dbReference>
<keyword evidence="4 9" id="KW-0547">Nucleotide-binding</keyword>
<dbReference type="AlphaFoldDB" id="A0A1Y6K9D8"/>
<dbReference type="InterPro" id="IPR001980">
    <property type="entry name" value="PPAT"/>
</dbReference>
<protein>
    <recommendedName>
        <fullName evidence="9">Phosphopantetheine adenylyltransferase</fullName>
        <ecNumber evidence="9">2.7.7.3</ecNumber>
    </recommendedName>
    <alternativeName>
        <fullName evidence="9">Dephospho-CoA pyrophosphorylase</fullName>
    </alternativeName>
    <alternativeName>
        <fullName evidence="9">Pantetheine-phosphate adenylyltransferase</fullName>
        <shortName evidence="9">PPAT</shortName>
    </alternativeName>
</protein>
<comment type="subunit">
    <text evidence="9">Homohexamer.</text>
</comment>
<dbReference type="GO" id="GO:0004595">
    <property type="term" value="F:pantetheine-phosphate adenylyltransferase activity"/>
    <property type="evidence" value="ECO:0007669"/>
    <property type="project" value="UniProtKB-UniRule"/>
</dbReference>
<dbReference type="GO" id="GO:0015937">
    <property type="term" value="P:coenzyme A biosynthetic process"/>
    <property type="evidence" value="ECO:0007669"/>
    <property type="project" value="UniProtKB-UniRule"/>
</dbReference>
<keyword evidence="12" id="KW-1185">Reference proteome</keyword>
<evidence type="ECO:0000256" key="5">
    <source>
        <dbReference type="ARBA" id="ARBA00022840"/>
    </source>
</evidence>
<gene>
    <name evidence="9 11" type="primary">coaD</name>
    <name evidence="11" type="ORF">CFX1CAM_1575</name>
</gene>
<feature type="binding site" evidence="9">
    <location>
        <position position="87"/>
    </location>
    <ligand>
        <name>substrate</name>
    </ligand>
</feature>
<dbReference type="EC" id="2.7.7.3" evidence="9"/>
<reference evidence="12" key="1">
    <citation type="submission" date="2017-05" db="EMBL/GenBank/DDBJ databases">
        <authorList>
            <person name="Kirkegaard R."/>
            <person name="Mcilroy J S."/>
        </authorList>
    </citation>
    <scope>NUCLEOTIDE SEQUENCE [LARGE SCALE GENOMIC DNA]</scope>
</reference>
<dbReference type="HAMAP" id="MF_00151">
    <property type="entry name" value="PPAT_bact"/>
    <property type="match status" value="1"/>
</dbReference>
<sequence>MTIVLFPGTFDPIHYGHINIAKRAANLFDEVYVAVYAKEQRNILFSPQERLALVQEAFIDYKSIHVIGYTGLTVKVAKKVGAQAIVRGLRVFSDFEYEFRMALANNRLEPSIDVIALITNEEHTFLSSTTVREVAALGGDVSSFVPPHVEAALKSRFNVLGEEQDIVPLTSLRD</sequence>
<comment type="similarity">
    <text evidence="9">Belongs to the bacterial CoaD family.</text>
</comment>
<evidence type="ECO:0000259" key="10">
    <source>
        <dbReference type="Pfam" id="PF01467"/>
    </source>
</evidence>
<evidence type="ECO:0000313" key="11">
    <source>
        <dbReference type="EMBL" id="SMX54640.1"/>
    </source>
</evidence>
<dbReference type="InterPro" id="IPR004821">
    <property type="entry name" value="Cyt_trans-like"/>
</dbReference>
<feature type="binding site" evidence="9">
    <location>
        <begin position="123"/>
        <end position="129"/>
    </location>
    <ligand>
        <name>ATP</name>
        <dbReference type="ChEBI" id="CHEBI:30616"/>
    </ligand>
</feature>
<evidence type="ECO:0000256" key="8">
    <source>
        <dbReference type="ARBA" id="ARBA00029346"/>
    </source>
</evidence>
<proteinExistence type="inferred from homology"/>
<dbReference type="CDD" id="cd02163">
    <property type="entry name" value="PPAT"/>
    <property type="match status" value="1"/>
</dbReference>
<comment type="function">
    <text evidence="9">Reversibly transfers an adenylyl group from ATP to 4'-phosphopantetheine, yielding dephospho-CoA (dPCoA) and pyrophosphate.</text>
</comment>
<evidence type="ECO:0000256" key="4">
    <source>
        <dbReference type="ARBA" id="ARBA00022741"/>
    </source>
</evidence>
<keyword evidence="5 9" id="KW-0067">ATP-binding</keyword>
<keyword evidence="3 9" id="KW-0548">Nucleotidyltransferase</keyword>
<evidence type="ECO:0000256" key="7">
    <source>
        <dbReference type="ARBA" id="ARBA00022993"/>
    </source>
</evidence>
<dbReference type="NCBIfam" id="TIGR00125">
    <property type="entry name" value="cyt_tran_rel"/>
    <property type="match status" value="1"/>
</dbReference>
<dbReference type="Gene3D" id="3.40.50.620">
    <property type="entry name" value="HUPs"/>
    <property type="match status" value="1"/>
</dbReference>
<name>A0A1Y6K9D8_9CHLR</name>
<evidence type="ECO:0000313" key="12">
    <source>
        <dbReference type="Proteomes" id="UP000195514"/>
    </source>
</evidence>
<evidence type="ECO:0000256" key="2">
    <source>
        <dbReference type="ARBA" id="ARBA00022679"/>
    </source>
</evidence>
<comment type="cofactor">
    <cofactor evidence="9">
        <name>Mg(2+)</name>
        <dbReference type="ChEBI" id="CHEBI:18420"/>
    </cofactor>
</comment>
<comment type="pathway">
    <text evidence="9">Cofactor biosynthesis; coenzyme A biosynthesis; CoA from (R)-pantothenate: step 4/5.</text>
</comment>
<dbReference type="NCBIfam" id="TIGR01510">
    <property type="entry name" value="coaD_prev_kdtB"/>
    <property type="match status" value="1"/>
</dbReference>
<dbReference type="PRINTS" id="PR01020">
    <property type="entry name" value="LPSBIOSNTHSS"/>
</dbReference>
<keyword evidence="1 9" id="KW-0963">Cytoplasm</keyword>
<comment type="subcellular location">
    <subcellularLocation>
        <location evidence="9">Cytoplasm</location>
    </subcellularLocation>
</comment>
<keyword evidence="2 9" id="KW-0808">Transferase</keyword>
<dbReference type="UniPathway" id="UPA00241">
    <property type="reaction ID" value="UER00355"/>
</dbReference>
<dbReference type="GO" id="GO:0005524">
    <property type="term" value="F:ATP binding"/>
    <property type="evidence" value="ECO:0007669"/>
    <property type="project" value="UniProtKB-KW"/>
</dbReference>
<keyword evidence="6 9" id="KW-0460">Magnesium</keyword>
<organism evidence="11 12">
    <name type="scientific">Candidatus Brevifilum fermentans</name>
    <dbReference type="NCBI Taxonomy" id="1986204"/>
    <lineage>
        <taxon>Bacteria</taxon>
        <taxon>Bacillati</taxon>
        <taxon>Chloroflexota</taxon>
        <taxon>Anaerolineae</taxon>
        <taxon>Anaerolineales</taxon>
        <taxon>Anaerolineaceae</taxon>
        <taxon>Candidatus Brevifilum</taxon>
    </lineage>
</organism>
<dbReference type="RefSeq" id="WP_087862466.1">
    <property type="nucleotide sequence ID" value="NZ_LT859958.1"/>
</dbReference>
<accession>A0A1Y6K9D8</accession>
<comment type="catalytic activity">
    <reaction evidence="8 9">
        <text>(R)-4'-phosphopantetheine + ATP + H(+) = 3'-dephospho-CoA + diphosphate</text>
        <dbReference type="Rhea" id="RHEA:19801"/>
        <dbReference type="ChEBI" id="CHEBI:15378"/>
        <dbReference type="ChEBI" id="CHEBI:30616"/>
        <dbReference type="ChEBI" id="CHEBI:33019"/>
        <dbReference type="ChEBI" id="CHEBI:57328"/>
        <dbReference type="ChEBI" id="CHEBI:61723"/>
        <dbReference type="EC" id="2.7.7.3"/>
    </reaction>
</comment>
<feature type="binding site" evidence="9">
    <location>
        <position position="98"/>
    </location>
    <ligand>
        <name>ATP</name>
        <dbReference type="ChEBI" id="CHEBI:30616"/>
    </ligand>
</feature>
<feature type="domain" description="Cytidyltransferase-like" evidence="10">
    <location>
        <begin position="5"/>
        <end position="133"/>
    </location>
</feature>
<keyword evidence="7 9" id="KW-0173">Coenzyme A biosynthesis</keyword>
<evidence type="ECO:0000256" key="1">
    <source>
        <dbReference type="ARBA" id="ARBA00022490"/>
    </source>
</evidence>
<evidence type="ECO:0000256" key="9">
    <source>
        <dbReference type="HAMAP-Rule" id="MF_00151"/>
    </source>
</evidence>
<comment type="caution">
    <text evidence="9">Lacks conserved residue(s) required for the propagation of feature annotation.</text>
</comment>
<dbReference type="SUPFAM" id="SSF52374">
    <property type="entry name" value="Nucleotidylyl transferase"/>
    <property type="match status" value="1"/>
</dbReference>
<dbReference type="GO" id="GO:0005737">
    <property type="term" value="C:cytoplasm"/>
    <property type="evidence" value="ECO:0007669"/>
    <property type="project" value="UniProtKB-SubCell"/>
</dbReference>
<feature type="binding site" evidence="9">
    <location>
        <position position="9"/>
    </location>
    <ligand>
        <name>substrate</name>
    </ligand>
</feature>
<feature type="binding site" evidence="9">
    <location>
        <position position="73"/>
    </location>
    <ligand>
        <name>substrate</name>
    </ligand>
</feature>
<dbReference type="Proteomes" id="UP000195514">
    <property type="component" value="Chromosome I"/>
</dbReference>
<evidence type="ECO:0000256" key="6">
    <source>
        <dbReference type="ARBA" id="ARBA00022842"/>
    </source>
</evidence>
<dbReference type="InterPro" id="IPR014729">
    <property type="entry name" value="Rossmann-like_a/b/a_fold"/>
</dbReference>
<feature type="binding site" evidence="9">
    <location>
        <begin position="88"/>
        <end position="90"/>
    </location>
    <ligand>
        <name>ATP</name>
        <dbReference type="ChEBI" id="CHEBI:30616"/>
    </ligand>
</feature>
<dbReference type="Pfam" id="PF01467">
    <property type="entry name" value="CTP_transf_like"/>
    <property type="match status" value="1"/>
</dbReference>
<feature type="binding site" evidence="9">
    <location>
        <position position="17"/>
    </location>
    <ligand>
        <name>ATP</name>
        <dbReference type="ChEBI" id="CHEBI:30616"/>
    </ligand>
</feature>